<feature type="transmembrane region" description="Helical" evidence="7">
    <location>
        <begin position="257"/>
        <end position="277"/>
    </location>
</feature>
<feature type="transmembrane region" description="Helical" evidence="7">
    <location>
        <begin position="99"/>
        <end position="116"/>
    </location>
</feature>
<evidence type="ECO:0000256" key="5">
    <source>
        <dbReference type="ARBA" id="ARBA00022989"/>
    </source>
</evidence>
<feature type="transmembrane region" description="Helical" evidence="7">
    <location>
        <begin position="381"/>
        <end position="400"/>
    </location>
</feature>
<evidence type="ECO:0000256" key="3">
    <source>
        <dbReference type="ARBA" id="ARBA00022475"/>
    </source>
</evidence>
<keyword evidence="5 7" id="KW-1133">Transmembrane helix</keyword>
<accession>A0ABV2LJG8</accession>
<keyword evidence="4 7" id="KW-0812">Transmembrane</keyword>
<feature type="transmembrane region" description="Helical" evidence="7">
    <location>
        <begin position="137"/>
        <end position="158"/>
    </location>
</feature>
<dbReference type="SUPFAM" id="SSF103473">
    <property type="entry name" value="MFS general substrate transporter"/>
    <property type="match status" value="1"/>
</dbReference>
<dbReference type="PANTHER" id="PTHR43266:SF9">
    <property type="entry name" value="PERMEASE, MAJOR FACILITATOR SUPERFAMILY-RELATED"/>
    <property type="match status" value="1"/>
</dbReference>
<dbReference type="Pfam" id="PF07690">
    <property type="entry name" value="MFS_1"/>
    <property type="match status" value="1"/>
</dbReference>
<evidence type="ECO:0000256" key="1">
    <source>
        <dbReference type="ARBA" id="ARBA00004651"/>
    </source>
</evidence>
<organism evidence="9 10">
    <name type="scientific">Fictibacillus halophilus</name>
    <dbReference type="NCBI Taxonomy" id="1610490"/>
    <lineage>
        <taxon>Bacteria</taxon>
        <taxon>Bacillati</taxon>
        <taxon>Bacillota</taxon>
        <taxon>Bacilli</taxon>
        <taxon>Bacillales</taxon>
        <taxon>Fictibacillaceae</taxon>
        <taxon>Fictibacillus</taxon>
    </lineage>
</organism>
<gene>
    <name evidence="9" type="ORF">ABID52_001825</name>
</gene>
<reference evidence="9 10" key="1">
    <citation type="submission" date="2024-06" db="EMBL/GenBank/DDBJ databases">
        <title>Genomic Encyclopedia of Type Strains, Phase IV (KMG-IV): sequencing the most valuable type-strain genomes for metagenomic binning, comparative biology and taxonomic classification.</title>
        <authorList>
            <person name="Goeker M."/>
        </authorList>
    </citation>
    <scope>NUCLEOTIDE SEQUENCE [LARGE SCALE GENOMIC DNA]</scope>
    <source>
        <strain evidence="9 10">DSM 100124</strain>
    </source>
</reference>
<evidence type="ECO:0000259" key="8">
    <source>
        <dbReference type="PROSITE" id="PS50850"/>
    </source>
</evidence>
<dbReference type="InterPro" id="IPR020846">
    <property type="entry name" value="MFS_dom"/>
</dbReference>
<sequence length="413" mass="44942">MRGFKRDFKILVFGQVISIIGASVLRFALSLYVLDLTNSATIFGAIMGLSIIPAIIISPIGGAIADRFDKQRIMVILDLISCFLIAVFAIILFSGNGTIISIGILLMALTLISSMYQPAVQASIPVLVPKELLLKSNGIVSGVVSIANFVGPIVASVLYSFTSINLIVIVSALFFFVAAMIELFMKIPFKKRASEPFRKIAGTDIKEGISYILHEDRFILKSITIAFIVSLFIAPMFFVGLPYMIKVLFNMPDTYFGFTQSGISLSIVFSAMTIGLLKGKVRSDNLYLWISGCAAVYFGMALGTSPIVENSLAKYLVVSISSMLVMFALTVVNIYINTVIQEKTPADMLGKVMSIQTAAATTAVPIGQIIFGYLVDVFSSQIYLLVVITGMVSLLISLMVKRVYRTQLVEKAL</sequence>
<feature type="transmembrane region" description="Helical" evidence="7">
    <location>
        <begin position="73"/>
        <end position="93"/>
    </location>
</feature>
<dbReference type="InterPro" id="IPR011701">
    <property type="entry name" value="MFS"/>
</dbReference>
<comment type="subcellular location">
    <subcellularLocation>
        <location evidence="1">Cell membrane</location>
        <topology evidence="1">Multi-pass membrane protein</topology>
    </subcellularLocation>
</comment>
<feature type="transmembrane region" description="Helical" evidence="7">
    <location>
        <begin position="223"/>
        <end position="245"/>
    </location>
</feature>
<keyword evidence="10" id="KW-1185">Reference proteome</keyword>
<dbReference type="InterPro" id="IPR036259">
    <property type="entry name" value="MFS_trans_sf"/>
</dbReference>
<evidence type="ECO:0000256" key="7">
    <source>
        <dbReference type="SAM" id="Phobius"/>
    </source>
</evidence>
<comment type="caution">
    <text evidence="9">The sequence shown here is derived from an EMBL/GenBank/DDBJ whole genome shotgun (WGS) entry which is preliminary data.</text>
</comment>
<evidence type="ECO:0000313" key="9">
    <source>
        <dbReference type="EMBL" id="MET3728244.1"/>
    </source>
</evidence>
<keyword evidence="2" id="KW-0813">Transport</keyword>
<dbReference type="Proteomes" id="UP001549097">
    <property type="component" value="Unassembled WGS sequence"/>
</dbReference>
<feature type="transmembrane region" description="Helical" evidence="7">
    <location>
        <begin position="315"/>
        <end position="336"/>
    </location>
</feature>
<feature type="transmembrane region" description="Helical" evidence="7">
    <location>
        <begin position="40"/>
        <end position="61"/>
    </location>
</feature>
<dbReference type="RefSeq" id="WP_198767440.1">
    <property type="nucleotide sequence ID" value="NZ_JAEACF010000001.1"/>
</dbReference>
<dbReference type="EMBL" id="JBEPMP010000001">
    <property type="protein sequence ID" value="MET3728244.1"/>
    <property type="molecule type" value="Genomic_DNA"/>
</dbReference>
<evidence type="ECO:0000313" key="10">
    <source>
        <dbReference type="Proteomes" id="UP001549097"/>
    </source>
</evidence>
<evidence type="ECO:0000256" key="2">
    <source>
        <dbReference type="ARBA" id="ARBA00022448"/>
    </source>
</evidence>
<feature type="transmembrane region" description="Helical" evidence="7">
    <location>
        <begin position="164"/>
        <end position="185"/>
    </location>
</feature>
<evidence type="ECO:0000256" key="4">
    <source>
        <dbReference type="ARBA" id="ARBA00022692"/>
    </source>
</evidence>
<protein>
    <submittedName>
        <fullName evidence="9">MFS family permease</fullName>
    </submittedName>
</protein>
<feature type="domain" description="Major facilitator superfamily (MFS) profile" evidence="8">
    <location>
        <begin position="7"/>
        <end position="405"/>
    </location>
</feature>
<name>A0ABV2LJG8_9BACL</name>
<dbReference type="PANTHER" id="PTHR43266">
    <property type="entry name" value="MACROLIDE-EFFLUX PROTEIN"/>
    <property type="match status" value="1"/>
</dbReference>
<feature type="transmembrane region" description="Helical" evidence="7">
    <location>
        <begin position="357"/>
        <end position="375"/>
    </location>
</feature>
<feature type="transmembrane region" description="Helical" evidence="7">
    <location>
        <begin position="12"/>
        <end position="34"/>
    </location>
</feature>
<feature type="transmembrane region" description="Helical" evidence="7">
    <location>
        <begin position="286"/>
        <end position="303"/>
    </location>
</feature>
<keyword evidence="6 7" id="KW-0472">Membrane</keyword>
<dbReference type="PROSITE" id="PS50850">
    <property type="entry name" value="MFS"/>
    <property type="match status" value="1"/>
</dbReference>
<evidence type="ECO:0000256" key="6">
    <source>
        <dbReference type="ARBA" id="ARBA00023136"/>
    </source>
</evidence>
<dbReference type="CDD" id="cd06173">
    <property type="entry name" value="MFS_MefA_like"/>
    <property type="match status" value="1"/>
</dbReference>
<dbReference type="Gene3D" id="1.20.1250.20">
    <property type="entry name" value="MFS general substrate transporter like domains"/>
    <property type="match status" value="1"/>
</dbReference>
<keyword evidence="3" id="KW-1003">Cell membrane</keyword>
<proteinExistence type="predicted"/>